<dbReference type="EMBL" id="LAZR01004311">
    <property type="protein sequence ID" value="KKN09747.1"/>
    <property type="molecule type" value="Genomic_DNA"/>
</dbReference>
<dbReference type="PANTHER" id="PTHR43133">
    <property type="entry name" value="RNA POLYMERASE ECF-TYPE SIGMA FACTO"/>
    <property type="match status" value="1"/>
</dbReference>
<accession>A0A0F9NCQ4</accession>
<protein>
    <recommendedName>
        <fullName evidence="5">RNA polymerase sigma factor 70 region 4 type 2 domain-containing protein</fullName>
    </recommendedName>
</protein>
<dbReference type="InterPro" id="IPR014284">
    <property type="entry name" value="RNA_pol_sigma-70_dom"/>
</dbReference>
<evidence type="ECO:0000313" key="6">
    <source>
        <dbReference type="EMBL" id="KKN09747.1"/>
    </source>
</evidence>
<reference evidence="6" key="1">
    <citation type="journal article" date="2015" name="Nature">
        <title>Complex archaea that bridge the gap between prokaryotes and eukaryotes.</title>
        <authorList>
            <person name="Spang A."/>
            <person name="Saw J.H."/>
            <person name="Jorgensen S.L."/>
            <person name="Zaremba-Niedzwiedzka K."/>
            <person name="Martijn J."/>
            <person name="Lind A.E."/>
            <person name="van Eijk R."/>
            <person name="Schleper C."/>
            <person name="Guy L."/>
            <person name="Ettema T.J."/>
        </authorList>
    </citation>
    <scope>NUCLEOTIDE SEQUENCE</scope>
</reference>
<evidence type="ECO:0000256" key="2">
    <source>
        <dbReference type="ARBA" id="ARBA00023082"/>
    </source>
</evidence>
<keyword evidence="3" id="KW-0238">DNA-binding</keyword>
<keyword evidence="1" id="KW-0805">Transcription regulation</keyword>
<name>A0A0F9NCQ4_9ZZZZ</name>
<dbReference type="InterPro" id="IPR013324">
    <property type="entry name" value="RNA_pol_sigma_r3/r4-like"/>
</dbReference>
<evidence type="ECO:0000259" key="5">
    <source>
        <dbReference type="Pfam" id="PF08281"/>
    </source>
</evidence>
<dbReference type="GO" id="GO:0003677">
    <property type="term" value="F:DNA binding"/>
    <property type="evidence" value="ECO:0007669"/>
    <property type="project" value="UniProtKB-KW"/>
</dbReference>
<gene>
    <name evidence="6" type="ORF">LCGC14_1043600</name>
</gene>
<evidence type="ECO:0000256" key="4">
    <source>
        <dbReference type="ARBA" id="ARBA00023163"/>
    </source>
</evidence>
<dbReference type="SUPFAM" id="SSF88659">
    <property type="entry name" value="Sigma3 and sigma4 domains of RNA polymerase sigma factors"/>
    <property type="match status" value="1"/>
</dbReference>
<evidence type="ECO:0000256" key="1">
    <source>
        <dbReference type="ARBA" id="ARBA00023015"/>
    </source>
</evidence>
<dbReference type="InterPro" id="IPR039425">
    <property type="entry name" value="RNA_pol_sigma-70-like"/>
</dbReference>
<dbReference type="Pfam" id="PF08281">
    <property type="entry name" value="Sigma70_r4_2"/>
    <property type="match status" value="1"/>
</dbReference>
<dbReference type="PANTHER" id="PTHR43133:SF8">
    <property type="entry name" value="RNA POLYMERASE SIGMA FACTOR HI_1459-RELATED"/>
    <property type="match status" value="1"/>
</dbReference>
<dbReference type="Gene3D" id="1.10.10.10">
    <property type="entry name" value="Winged helix-like DNA-binding domain superfamily/Winged helix DNA-binding domain"/>
    <property type="match status" value="1"/>
</dbReference>
<sequence>MEHIDSLYNTALGMTRNRADAEDLEQLSSDTVRAAIDELQDELKMVTVLFYTEEFSYKEIANIVGCPEGTVMSRLYRAKKQLRNRLALYAHEKGHQKD</sequence>
<dbReference type="GO" id="GO:0016987">
    <property type="term" value="F:sigma factor activity"/>
    <property type="evidence" value="ECO:0007669"/>
    <property type="project" value="UniProtKB-KW"/>
</dbReference>
<dbReference type="CDD" id="cd06171">
    <property type="entry name" value="Sigma70_r4"/>
    <property type="match status" value="1"/>
</dbReference>
<dbReference type="InterPro" id="IPR013249">
    <property type="entry name" value="RNA_pol_sigma70_r4_t2"/>
</dbReference>
<feature type="domain" description="RNA polymerase sigma factor 70 region 4 type 2" evidence="5">
    <location>
        <begin position="31"/>
        <end position="82"/>
    </location>
</feature>
<evidence type="ECO:0000256" key="3">
    <source>
        <dbReference type="ARBA" id="ARBA00023125"/>
    </source>
</evidence>
<keyword evidence="2" id="KW-0731">Sigma factor</keyword>
<proteinExistence type="predicted"/>
<dbReference type="GO" id="GO:0006352">
    <property type="term" value="P:DNA-templated transcription initiation"/>
    <property type="evidence" value="ECO:0007669"/>
    <property type="project" value="InterPro"/>
</dbReference>
<comment type="caution">
    <text evidence="6">The sequence shown here is derived from an EMBL/GenBank/DDBJ whole genome shotgun (WGS) entry which is preliminary data.</text>
</comment>
<dbReference type="NCBIfam" id="TIGR02937">
    <property type="entry name" value="sigma70-ECF"/>
    <property type="match status" value="1"/>
</dbReference>
<dbReference type="AlphaFoldDB" id="A0A0F9NCQ4"/>
<dbReference type="InterPro" id="IPR036388">
    <property type="entry name" value="WH-like_DNA-bd_sf"/>
</dbReference>
<keyword evidence="4" id="KW-0804">Transcription</keyword>
<organism evidence="6">
    <name type="scientific">marine sediment metagenome</name>
    <dbReference type="NCBI Taxonomy" id="412755"/>
    <lineage>
        <taxon>unclassified sequences</taxon>
        <taxon>metagenomes</taxon>
        <taxon>ecological metagenomes</taxon>
    </lineage>
</organism>